<feature type="compositionally biased region" description="Pro residues" evidence="1">
    <location>
        <begin position="59"/>
        <end position="74"/>
    </location>
</feature>
<feature type="compositionally biased region" description="Low complexity" evidence="1">
    <location>
        <begin position="41"/>
        <end position="58"/>
    </location>
</feature>
<dbReference type="RefSeq" id="WP_395508170.1">
    <property type="nucleotide sequence ID" value="NZ_JBBDHD010000006.1"/>
</dbReference>
<dbReference type="NCBIfam" id="NF041121">
    <property type="entry name" value="SAV_2336_NTERM"/>
    <property type="match status" value="1"/>
</dbReference>
<feature type="compositionally biased region" description="Low complexity" evidence="1">
    <location>
        <begin position="75"/>
        <end position="91"/>
    </location>
</feature>
<organism evidence="2 3">
    <name type="scientific">Streptomyces racemochromogenes</name>
    <dbReference type="NCBI Taxonomy" id="67353"/>
    <lineage>
        <taxon>Bacteria</taxon>
        <taxon>Bacillati</taxon>
        <taxon>Actinomycetota</taxon>
        <taxon>Actinomycetes</taxon>
        <taxon>Kitasatosporales</taxon>
        <taxon>Streptomycetaceae</taxon>
        <taxon>Streptomyces</taxon>
    </lineage>
</organism>
<dbReference type="Gene3D" id="2.160.20.80">
    <property type="entry name" value="E3 ubiquitin-protein ligase SopA"/>
    <property type="match status" value="2"/>
</dbReference>
<evidence type="ECO:0000313" key="2">
    <source>
        <dbReference type="EMBL" id="MFH7594228.1"/>
    </source>
</evidence>
<feature type="region of interest" description="Disordered" evidence="1">
    <location>
        <begin position="480"/>
        <end position="568"/>
    </location>
</feature>
<dbReference type="Proteomes" id="UP001610631">
    <property type="component" value="Unassembled WGS sequence"/>
</dbReference>
<name>A0ABW7P7C0_9ACTN</name>
<keyword evidence="3" id="KW-1185">Reference proteome</keyword>
<evidence type="ECO:0000313" key="3">
    <source>
        <dbReference type="Proteomes" id="UP001610631"/>
    </source>
</evidence>
<feature type="compositionally biased region" description="Basic and acidic residues" evidence="1">
    <location>
        <begin position="512"/>
        <end position="524"/>
    </location>
</feature>
<dbReference type="EMBL" id="JBBDHD010000006">
    <property type="protein sequence ID" value="MFH7594228.1"/>
    <property type="molecule type" value="Genomic_DNA"/>
</dbReference>
<dbReference type="Pfam" id="PF13576">
    <property type="entry name" value="Pentapeptide_3"/>
    <property type="match status" value="3"/>
</dbReference>
<feature type="region of interest" description="Disordered" evidence="1">
    <location>
        <begin position="41"/>
        <end position="113"/>
    </location>
</feature>
<sequence length="1379" mass="144910">MIERLLAAFAEGAEDGAAPRTAVGAEEIADILWLAARVDPAAARTRTPAPASDDASASPPAPAPPDAAPGPVPAPGADAAQLFPATARPGPAAGPPGGRRGRRGVPLRLPRTASLDDPLGLMRSLRPVGRRSIGGPGEELDEQLTVERSIEAMVPTPVLRPSESRWLDLALVVDSHPSMLLWADLVAELRGVLTRSGVFRDVRAWQLTGTGRGGTPRLARGPGTAPRNPLELADPAGRRLILVVSDTVAGGWQEGPLRAVLRHWSSHNAVAVLNVLPERLWTRGAVRPVPFAVRSDRPAAATRSWQRVPAARRARGGGPVVPVVGLASGSLARLVRVVSGDGRWRRLACLRLDAAAPPPPRPAGPPRRAADPMELVERFRAGASPTAQQLAAHLAAVPLTLPVMTLVRRSLLRGSEHGHLAEVALGGLFAPWDAQQRPEEAEFEFLPGVRDVLLGSQLRGDVAAVRELVRRRVWEFMSRHRGTGPDFSATRVTTGQEGRRLVPDEALPFAERGADGPADGKRGPDGAAVGGDPDPGEEQAGGKPDPGQEQAGGRREPAGRGAASDGGPASRVVRVRFEPLAEPAAVGTLLAPRLVLTVGDVPRPGEALAWIRSGGREVPCRPVWWDNASPPVLLLESEEDLAGDAEFAPQLWGTRPAGAEARLRVDGVTDGGLPAPLTGSLVRDGGAANGELVRLSAEPEGWTHFVGAPVSYEGWLLGVVHTVRPDRLVFLSGAALLDQVAFRSVLDSHPRASGYRTGFQGPWVTVGVRMGGAAPRGGRGEPGLRRLLSRLTADASVDAELGEGPPGPDPRTAYLLLDPPGSLGQGGRLLAALPGVLAADAQRVPEGTQPAFAVVLGTRNAGTLPGDTEGLLLHDLVTAHLGEAGPGHGARLLLALTRPLYEELGRLLGPAALRDLVPLGAEGDAGGWAYRGSPGQLAELLTEAEESTRGAAVAWLRCRAGSSDDEPRGCPGIRLAGRHACLAHLPPGEQEEVLAALAPGAPLDFRGVPFGPGLLRRVLDAVREPGTRRLALGAVTFEDARFEEGWEEAETVFTAEADFSRAVFEGPADFTRAAFRGRASFEGSSFHGDARFTIAEFGGPADFRRAVFTGRADFEGATWAADVSFRRALLRWGASLAGASVDGAFDFRDAACQGPTDFSRAFFAGQVSCEHAVWEGELWVSGVRFLAPAAFDLAVCRGQALFRETSFEARTSFAGARFEGGAEFTDTDFARPVDFARVLFTGEARWEKVGCLDGASFDRAVFSGPLHCADMTVGGAGADFTGARFQGSVHFLRATFATDTGFDGASFDGTVSVEDSVFRAGPAFPGAAFHGRAEFTGVELTGPPSLPDGWAANRSDAGLWHITSPHPAHPPEGSSPDGR</sequence>
<protein>
    <submittedName>
        <fullName evidence="2">Pentapeptide repeat-containing protein</fullName>
    </submittedName>
</protein>
<evidence type="ECO:0000256" key="1">
    <source>
        <dbReference type="SAM" id="MobiDB-lite"/>
    </source>
</evidence>
<dbReference type="InterPro" id="IPR001646">
    <property type="entry name" value="5peptide_repeat"/>
</dbReference>
<gene>
    <name evidence="2" type="ORF">WDV06_03880</name>
</gene>
<reference evidence="2 3" key="1">
    <citation type="submission" date="2024-03" db="EMBL/GenBank/DDBJ databases">
        <title>Whole genome sequencing of Streptomyces racemochromogenes, to identify antimicrobial biosynthetic gene clusters.</title>
        <authorList>
            <person name="Suryawanshi P."/>
            <person name="Krishnaraj P.U."/>
            <person name="Arun Y.P."/>
            <person name="Suryawanshi M.P."/>
            <person name="Rakshit O."/>
        </authorList>
    </citation>
    <scope>NUCLEOTIDE SEQUENCE [LARGE SCALE GENOMIC DNA]</scope>
    <source>
        <strain evidence="2 3">AUDT626</strain>
    </source>
</reference>
<accession>A0ABW7P7C0</accession>
<comment type="caution">
    <text evidence="2">The sequence shown here is derived from an EMBL/GenBank/DDBJ whole genome shotgun (WGS) entry which is preliminary data.</text>
</comment>
<proteinExistence type="predicted"/>
<dbReference type="InterPro" id="IPR047738">
    <property type="entry name" value="SAV_2336-like_N"/>
</dbReference>